<gene>
    <name evidence="2" type="ORF">PCOR1329_LOCUS36398</name>
</gene>
<dbReference type="InterPro" id="IPR005069">
    <property type="entry name" value="Nucl-diP-sugar_transferase"/>
</dbReference>
<keyword evidence="3" id="KW-1185">Reference proteome</keyword>
<name>A0ABN9T859_9DINO</name>
<proteinExistence type="predicted"/>
<dbReference type="Proteomes" id="UP001189429">
    <property type="component" value="Unassembled WGS sequence"/>
</dbReference>
<evidence type="ECO:0000313" key="2">
    <source>
        <dbReference type="EMBL" id="CAK0841110.1"/>
    </source>
</evidence>
<dbReference type="Pfam" id="PF03407">
    <property type="entry name" value="Nucleotid_trans"/>
    <property type="match status" value="1"/>
</dbReference>
<feature type="non-terminal residue" evidence="2">
    <location>
        <position position="1"/>
    </location>
</feature>
<evidence type="ECO:0000259" key="1">
    <source>
        <dbReference type="Pfam" id="PF03407"/>
    </source>
</evidence>
<feature type="domain" description="Nucleotide-diphospho-sugar transferase" evidence="1">
    <location>
        <begin position="109"/>
        <end position="206"/>
    </location>
</feature>
<evidence type="ECO:0000313" key="3">
    <source>
        <dbReference type="Proteomes" id="UP001189429"/>
    </source>
</evidence>
<sequence length="356" mass="38825">PHPRARASAMWGRSLWHAAPPLHRLGRVARPRPRGDGVRGRARVSLCCCWDEAFRPLRDQFVASVRDTDVEMREAYVEDIGAKPHRAAGGPAVYVFKLRHLLESLEAAEPGSFVIFSDVDVQFFTAVLPDVQEAMAGLDACFQRECHDVGVNIGFMAVRRTGPSLAFWQRVLELVEDRGGLDQRVVNDLLYTGYASTLGMPWGRLPPRFWASSQALSGPPPQRLAVHHANWVTRAGPTWAAAEAGGASGSSDPRPKLAQLAALRAAVEAGAAGSEASARLAAALAEDGALERYQRRYFGDARCGPEWASLPLGHPCAPGEPQVQVEAARPSHGRRDLRRPQRGNMYMVLLLILLPA</sequence>
<comment type="caution">
    <text evidence="2">The sequence shown here is derived from an EMBL/GenBank/DDBJ whole genome shotgun (WGS) entry which is preliminary data.</text>
</comment>
<accession>A0ABN9T859</accession>
<dbReference type="EMBL" id="CAUYUJ010014427">
    <property type="protein sequence ID" value="CAK0841110.1"/>
    <property type="molecule type" value="Genomic_DNA"/>
</dbReference>
<reference evidence="2" key="1">
    <citation type="submission" date="2023-10" db="EMBL/GenBank/DDBJ databases">
        <authorList>
            <person name="Chen Y."/>
            <person name="Shah S."/>
            <person name="Dougan E. K."/>
            <person name="Thang M."/>
            <person name="Chan C."/>
        </authorList>
    </citation>
    <scope>NUCLEOTIDE SEQUENCE [LARGE SCALE GENOMIC DNA]</scope>
</reference>
<protein>
    <recommendedName>
        <fullName evidence="1">Nucleotide-diphospho-sugar transferase domain-containing protein</fullName>
    </recommendedName>
</protein>
<organism evidence="2 3">
    <name type="scientific">Prorocentrum cordatum</name>
    <dbReference type="NCBI Taxonomy" id="2364126"/>
    <lineage>
        <taxon>Eukaryota</taxon>
        <taxon>Sar</taxon>
        <taxon>Alveolata</taxon>
        <taxon>Dinophyceae</taxon>
        <taxon>Prorocentrales</taxon>
        <taxon>Prorocentraceae</taxon>
        <taxon>Prorocentrum</taxon>
    </lineage>
</organism>